<keyword evidence="1" id="KW-0812">Transmembrane</keyword>
<sequence length="83" mass="9381">MVILCSIKNVSNSVTLEKSILNILGLFILFLLYVPIYSMLLLSKYLHNSLPSNPDAPQSNIMTIKNNNNKCFILLLLIFNILV</sequence>
<feature type="transmembrane region" description="Helical" evidence="1">
    <location>
        <begin position="20"/>
        <end position="42"/>
    </location>
</feature>
<dbReference type="EMBL" id="MN739866">
    <property type="protein sequence ID" value="QHT75280.1"/>
    <property type="molecule type" value="Genomic_DNA"/>
</dbReference>
<accession>A0A6C0H4H4</accession>
<organism evidence="2">
    <name type="scientific">viral metagenome</name>
    <dbReference type="NCBI Taxonomy" id="1070528"/>
    <lineage>
        <taxon>unclassified sequences</taxon>
        <taxon>metagenomes</taxon>
        <taxon>organismal metagenomes</taxon>
    </lineage>
</organism>
<keyword evidence="1" id="KW-0472">Membrane</keyword>
<name>A0A6C0H4H4_9ZZZZ</name>
<protein>
    <submittedName>
        <fullName evidence="2">Uncharacterized protein</fullName>
    </submittedName>
</protein>
<evidence type="ECO:0000256" key="1">
    <source>
        <dbReference type="SAM" id="Phobius"/>
    </source>
</evidence>
<keyword evidence="1" id="KW-1133">Transmembrane helix</keyword>
<reference evidence="2" key="1">
    <citation type="journal article" date="2020" name="Nature">
        <title>Giant virus diversity and host interactions through global metagenomics.</title>
        <authorList>
            <person name="Schulz F."/>
            <person name="Roux S."/>
            <person name="Paez-Espino D."/>
            <person name="Jungbluth S."/>
            <person name="Walsh D.A."/>
            <person name="Denef V.J."/>
            <person name="McMahon K.D."/>
            <person name="Konstantinidis K.T."/>
            <person name="Eloe-Fadrosh E.A."/>
            <person name="Kyrpides N.C."/>
            <person name="Woyke T."/>
        </authorList>
    </citation>
    <scope>NUCLEOTIDE SEQUENCE</scope>
    <source>
        <strain evidence="2">GVMAG-M-3300023179-63</strain>
    </source>
</reference>
<evidence type="ECO:0000313" key="2">
    <source>
        <dbReference type="EMBL" id="QHT75280.1"/>
    </source>
</evidence>
<proteinExistence type="predicted"/>
<dbReference type="AlphaFoldDB" id="A0A6C0H4H4"/>